<evidence type="ECO:0000313" key="2">
    <source>
        <dbReference type="EMBL" id="AFZ27683.1"/>
    </source>
</evidence>
<name>K9X5D9_9NOST</name>
<dbReference type="AlphaFoldDB" id="K9X5D9"/>
<dbReference type="PATRIC" id="fig|56107.3.peg.6248"/>
<dbReference type="RefSeq" id="WP_015210917.1">
    <property type="nucleotide sequence ID" value="NC_019757.1"/>
</dbReference>
<dbReference type="OrthoDB" id="486098at2"/>
<feature type="domain" description="Mo-dependent nitrogenase C-terminal" evidence="1">
    <location>
        <begin position="37"/>
        <end position="119"/>
    </location>
</feature>
<dbReference type="Pfam" id="PF06967">
    <property type="entry name" value="Mo-nitro_C"/>
    <property type="match status" value="1"/>
</dbReference>
<dbReference type="KEGG" id="csg:Cylst_5684"/>
<accession>K9X5D9</accession>
<organism evidence="2 3">
    <name type="scientific">Cylindrospermum stagnale PCC 7417</name>
    <dbReference type="NCBI Taxonomy" id="56107"/>
    <lineage>
        <taxon>Bacteria</taxon>
        <taxon>Bacillati</taxon>
        <taxon>Cyanobacteriota</taxon>
        <taxon>Cyanophyceae</taxon>
        <taxon>Nostocales</taxon>
        <taxon>Nostocaceae</taxon>
        <taxon>Cylindrospermum</taxon>
    </lineage>
</organism>
<sequence length="119" mass="13951">MLKTNHQPIILPTFLNPMGENNLSHSHNRISQPKFDLLQPLRQWLDEIEIQNRKLAHFIAKMIPAQCPFERDIMVFGRTIAHIPPMCKLNPLYDQFIGLRFRALCYLVDECGEDIQSYC</sequence>
<dbReference type="STRING" id="56107.Cylst_5684"/>
<gene>
    <name evidence="2" type="ORF">Cylst_5684</name>
</gene>
<evidence type="ECO:0000313" key="3">
    <source>
        <dbReference type="Proteomes" id="UP000010475"/>
    </source>
</evidence>
<protein>
    <submittedName>
        <fullName evidence="2">Mo-dependent nitrogenase</fullName>
    </submittedName>
</protein>
<dbReference type="eggNOG" id="COG3793">
    <property type="taxonomic scope" value="Bacteria"/>
</dbReference>
<dbReference type="EMBL" id="CP003642">
    <property type="protein sequence ID" value="AFZ27683.1"/>
    <property type="molecule type" value="Genomic_DNA"/>
</dbReference>
<reference evidence="2 3" key="1">
    <citation type="submission" date="2012-06" db="EMBL/GenBank/DDBJ databases">
        <title>Finished chromosome of genome of Cylindrospermum stagnale PCC 7417.</title>
        <authorList>
            <consortium name="US DOE Joint Genome Institute"/>
            <person name="Gugger M."/>
            <person name="Coursin T."/>
            <person name="Rippka R."/>
            <person name="Tandeau De Marsac N."/>
            <person name="Huntemann M."/>
            <person name="Wei C.-L."/>
            <person name="Han J."/>
            <person name="Detter J.C."/>
            <person name="Han C."/>
            <person name="Tapia R."/>
            <person name="Chen A."/>
            <person name="Kyrpides N."/>
            <person name="Mavromatis K."/>
            <person name="Markowitz V."/>
            <person name="Szeto E."/>
            <person name="Ivanova N."/>
            <person name="Pagani I."/>
            <person name="Pati A."/>
            <person name="Goodwin L."/>
            <person name="Nordberg H.P."/>
            <person name="Cantor M.N."/>
            <person name="Hua S.X."/>
            <person name="Woyke T."/>
            <person name="Kerfeld C.A."/>
        </authorList>
    </citation>
    <scope>NUCLEOTIDE SEQUENCE [LARGE SCALE GENOMIC DNA]</scope>
    <source>
        <strain evidence="2 3">PCC 7417</strain>
    </source>
</reference>
<dbReference type="HOGENOM" id="CLU_156633_0_0_3"/>
<evidence type="ECO:0000259" key="1">
    <source>
        <dbReference type="Pfam" id="PF06967"/>
    </source>
</evidence>
<dbReference type="InterPro" id="IPR009717">
    <property type="entry name" value="Mo-dep_Nase_C"/>
</dbReference>
<dbReference type="Proteomes" id="UP000010475">
    <property type="component" value="Chromosome"/>
</dbReference>
<keyword evidence="3" id="KW-1185">Reference proteome</keyword>
<proteinExistence type="predicted"/>